<dbReference type="EMBL" id="LN650648">
    <property type="protein sequence ID" value="CEI73305.1"/>
    <property type="molecule type" value="Genomic_DNA"/>
</dbReference>
<name>A0A2P2BSE0_9FIRM</name>
<dbReference type="InterPro" id="IPR006102">
    <property type="entry name" value="Ig-like_GH2"/>
</dbReference>
<sequence length="767" mass="89418">MRNIININDNWKFVKEDIKEAYIKDINLSTWENISIPHTWNAIDGIDGGNDFYKGACWYRKEIFINKEYENKKIYIELNGSNSITNVYLNEKHLGEHKGGYSTFRFDISDVVEYGKVNTIAIKVDNSIVDDVYPIWADFTFYGGIYRDVNLVVTDKTHFELMNEGSLGVYVSQDNITKESASITVKSIIKNDCEKEEAIKLWIDVLDKEGNIVKYNAKDILLNPNESREISLPINIENPILWHGVKNPYLYNVKAYIMKDNDVLDELIIPTGFRYYRFDAKEGFFLNGEHMKLNGVSRHQDRKDKGWALSKKDHEEDMKLIKEVGANSIRLAHYQHDQYFYDLCDREGMIIWAEIPFISVMSKTDLKGENAKSQLVELIRQNYNHSSIVMWGVQNEIQIGGITDELRTLVKELHQLAKKEDSTRLTTQAQVMMVENEDEFHNYTDIMAYNKYYGWYQGEVEEFAQWLDDFNKVNPDTCIGISEYGAEGIIKYHTDNPQVKDYTEEYHALYHEKVMKIFNERKFVWGTYVWNFFDFGSDFRDEGGVKGRNNKGLITFDRKVKKDAFYMYKSLWSDEKFIHINSKRYIDRENKFINVKVYSNLNELTLFVNNEEVATLNSNHIFNFENIELVDGQNEVKVVAKSEGKVYTDFAIFNKVDERNSIYDCPEDKGGVVTNWFNDDKNKFDDVEIKELNITDDVYSTKCKFKELMANEETKSIIEKYFGQMLEGPTAGMLEGMTIDQLAELAGGQVSDKFIYVLNSELVNIKK</sequence>
<dbReference type="AlphaFoldDB" id="A0A2P2BSE0"/>
<dbReference type="SUPFAM" id="SSF49303">
    <property type="entry name" value="beta-Galactosidase/glucuronidase domain"/>
    <property type="match status" value="1"/>
</dbReference>
<evidence type="ECO:0000256" key="3">
    <source>
        <dbReference type="ARBA" id="ARBA00023295"/>
    </source>
</evidence>
<dbReference type="InterPro" id="IPR006104">
    <property type="entry name" value="Glyco_hydro_2_N"/>
</dbReference>
<dbReference type="Gene3D" id="2.60.40.10">
    <property type="entry name" value="Immunoglobulins"/>
    <property type="match status" value="2"/>
</dbReference>
<dbReference type="InterPro" id="IPR013783">
    <property type="entry name" value="Ig-like_fold"/>
</dbReference>
<feature type="domain" description="Glycoside hydrolase family 2 immunoglobulin-like beta-sandwich" evidence="4">
    <location>
        <begin position="171"/>
        <end position="274"/>
    </location>
</feature>
<dbReference type="InterPro" id="IPR017853">
    <property type="entry name" value="GH"/>
</dbReference>
<feature type="domain" description="Glycoside hydrolase family 2 catalytic" evidence="5">
    <location>
        <begin position="282"/>
        <end position="572"/>
    </location>
</feature>
<dbReference type="SUPFAM" id="SSF49785">
    <property type="entry name" value="Galactose-binding domain-like"/>
    <property type="match status" value="1"/>
</dbReference>
<evidence type="ECO:0000259" key="5">
    <source>
        <dbReference type="Pfam" id="PF02836"/>
    </source>
</evidence>
<dbReference type="Pfam" id="PF00703">
    <property type="entry name" value="Glyco_hydro_2"/>
    <property type="match status" value="1"/>
</dbReference>
<evidence type="ECO:0000259" key="6">
    <source>
        <dbReference type="Pfam" id="PF02837"/>
    </source>
</evidence>
<dbReference type="SUPFAM" id="SSF51445">
    <property type="entry name" value="(Trans)glycosidases"/>
    <property type="match status" value="1"/>
</dbReference>
<dbReference type="GO" id="GO:0004565">
    <property type="term" value="F:beta-galactosidase activity"/>
    <property type="evidence" value="ECO:0007669"/>
    <property type="project" value="UniProtKB-EC"/>
</dbReference>
<dbReference type="InterPro" id="IPR006101">
    <property type="entry name" value="Glyco_hydro_2"/>
</dbReference>
<keyword evidence="3 7" id="KW-0326">Glycosidase</keyword>
<gene>
    <name evidence="7" type="ORF">FRIFI_1774</name>
</gene>
<dbReference type="Pfam" id="PF02836">
    <property type="entry name" value="Glyco_hydro_2_C"/>
    <property type="match status" value="1"/>
</dbReference>
<proteinExistence type="inferred from homology"/>
<comment type="similarity">
    <text evidence="1">Belongs to the glycosyl hydrolase 2 family.</text>
</comment>
<evidence type="ECO:0000259" key="4">
    <source>
        <dbReference type="Pfam" id="PF00703"/>
    </source>
</evidence>
<accession>A0A2P2BSE0</accession>
<dbReference type="Proteomes" id="UP000245695">
    <property type="component" value="Chromosome 1"/>
</dbReference>
<dbReference type="PANTHER" id="PTHR42732">
    <property type="entry name" value="BETA-GALACTOSIDASE"/>
    <property type="match status" value="1"/>
</dbReference>
<keyword evidence="8" id="KW-1185">Reference proteome</keyword>
<dbReference type="EC" id="3.2.1.23" evidence="7"/>
<dbReference type="InterPro" id="IPR006103">
    <property type="entry name" value="Glyco_hydro_2_cat"/>
</dbReference>
<dbReference type="InterPro" id="IPR036156">
    <property type="entry name" value="Beta-gal/glucu_dom_sf"/>
</dbReference>
<dbReference type="InterPro" id="IPR051913">
    <property type="entry name" value="GH2_Domain-Containing"/>
</dbReference>
<dbReference type="GO" id="GO:0005975">
    <property type="term" value="P:carbohydrate metabolic process"/>
    <property type="evidence" value="ECO:0007669"/>
    <property type="project" value="InterPro"/>
</dbReference>
<evidence type="ECO:0000313" key="8">
    <source>
        <dbReference type="Proteomes" id="UP000245695"/>
    </source>
</evidence>
<evidence type="ECO:0000256" key="1">
    <source>
        <dbReference type="ARBA" id="ARBA00007401"/>
    </source>
</evidence>
<protein>
    <submittedName>
        <fullName evidence="7">Beta-galactosidase</fullName>
        <ecNumber evidence="7">3.2.1.23</ecNumber>
    </submittedName>
</protein>
<dbReference type="RefSeq" id="WP_166505646.1">
    <property type="nucleotide sequence ID" value="NZ_LN650648.1"/>
</dbReference>
<evidence type="ECO:0000313" key="7">
    <source>
        <dbReference type="EMBL" id="CEI73305.1"/>
    </source>
</evidence>
<reference evidence="7 8" key="1">
    <citation type="submission" date="2014-09" db="EMBL/GenBank/DDBJ databases">
        <authorList>
            <person name="Hornung B.V."/>
        </authorList>
    </citation>
    <scope>NUCLEOTIDE SEQUENCE [LARGE SCALE GENOMIC DNA]</scope>
    <source>
        <strain evidence="7 8">FRIFI</strain>
    </source>
</reference>
<dbReference type="Gene3D" id="3.20.20.80">
    <property type="entry name" value="Glycosidases"/>
    <property type="match status" value="1"/>
</dbReference>
<dbReference type="Pfam" id="PF02837">
    <property type="entry name" value="Glyco_hydro_2_N"/>
    <property type="match status" value="1"/>
</dbReference>
<dbReference type="InterPro" id="IPR008979">
    <property type="entry name" value="Galactose-bd-like_sf"/>
</dbReference>
<dbReference type="KEGG" id="rhom:FRIFI_1774"/>
<keyword evidence="2 7" id="KW-0378">Hydrolase</keyword>
<dbReference type="Gene3D" id="2.60.120.260">
    <property type="entry name" value="Galactose-binding domain-like"/>
    <property type="match status" value="1"/>
</dbReference>
<feature type="domain" description="Glycosyl hydrolases family 2 sugar binding" evidence="6">
    <location>
        <begin position="53"/>
        <end position="152"/>
    </location>
</feature>
<organism evidence="7 8">
    <name type="scientific">Romboutsia hominis</name>
    <dbReference type="NCBI Taxonomy" id="1507512"/>
    <lineage>
        <taxon>Bacteria</taxon>
        <taxon>Bacillati</taxon>
        <taxon>Bacillota</taxon>
        <taxon>Clostridia</taxon>
        <taxon>Peptostreptococcales</taxon>
        <taxon>Peptostreptococcaceae</taxon>
        <taxon>Romboutsia</taxon>
    </lineage>
</organism>
<dbReference type="PANTHER" id="PTHR42732:SF1">
    <property type="entry name" value="BETA-MANNOSIDASE"/>
    <property type="match status" value="1"/>
</dbReference>
<evidence type="ECO:0000256" key="2">
    <source>
        <dbReference type="ARBA" id="ARBA00022801"/>
    </source>
</evidence>
<dbReference type="PRINTS" id="PR00132">
    <property type="entry name" value="GLHYDRLASE2"/>
</dbReference>